<dbReference type="AlphaFoldDB" id="A0AAU0PZY2"/>
<evidence type="ECO:0000313" key="1">
    <source>
        <dbReference type="EMBL" id="WPF25124.1"/>
    </source>
</evidence>
<proteinExistence type="predicted"/>
<gene>
    <name evidence="1" type="ORF">Q0N40_00725</name>
</gene>
<protein>
    <submittedName>
        <fullName evidence="1">Uncharacterized protein</fullName>
    </submittedName>
</protein>
<sequence>MPKNRPRHHLVVVRTRNHQQLPEAHPADPPFDGVLYPERITSTTNSFVV</sequence>
<name>A0AAU0PZY2_9CORY</name>
<reference evidence="1 2" key="1">
    <citation type="submission" date="2023-10" db="EMBL/GenBank/DDBJ databases">
        <title>complete genome sequence of Corynebacterium pseudokroppenstedtii P15-C1.</title>
        <authorList>
            <person name="Bruggemann H."/>
            <person name="Poehlein A."/>
        </authorList>
    </citation>
    <scope>NUCLEOTIDE SEQUENCE [LARGE SCALE GENOMIC DNA]</scope>
    <source>
        <strain evidence="1 2">P15_C1</strain>
    </source>
</reference>
<dbReference type="KEGG" id="cpsk:Q0N40_00725"/>
<organism evidence="1 2">
    <name type="scientific">Corynebacterium pseudokroppenstedtii</name>
    <dbReference type="NCBI Taxonomy" id="2804917"/>
    <lineage>
        <taxon>Bacteria</taxon>
        <taxon>Bacillati</taxon>
        <taxon>Actinomycetota</taxon>
        <taxon>Actinomycetes</taxon>
        <taxon>Mycobacteriales</taxon>
        <taxon>Corynebacteriaceae</taxon>
        <taxon>Corynebacterium</taxon>
    </lineage>
</organism>
<dbReference type="RefSeq" id="WP_221924226.1">
    <property type="nucleotide sequence ID" value="NZ_CP137757.1"/>
</dbReference>
<evidence type="ECO:0000313" key="2">
    <source>
        <dbReference type="Proteomes" id="UP001174314"/>
    </source>
</evidence>
<dbReference type="EMBL" id="CP137757">
    <property type="protein sequence ID" value="WPF25124.1"/>
    <property type="molecule type" value="Genomic_DNA"/>
</dbReference>
<keyword evidence="2" id="KW-1185">Reference proteome</keyword>
<accession>A0AAU0PZY2</accession>
<dbReference type="Proteomes" id="UP001174314">
    <property type="component" value="Chromosome"/>
</dbReference>